<dbReference type="PRINTS" id="PR00465">
    <property type="entry name" value="EP450IV"/>
</dbReference>
<dbReference type="PhylomeDB" id="B6Q911"/>
<dbReference type="GO" id="GO:0005506">
    <property type="term" value="F:iron ion binding"/>
    <property type="evidence" value="ECO:0007669"/>
    <property type="project" value="InterPro"/>
</dbReference>
<reference evidence="11" key="1">
    <citation type="journal article" date="2015" name="Genome Announc.">
        <title>Genome sequence of the AIDS-associated pathogen Penicillium marneffei (ATCC18224) and its near taxonomic relative Talaromyces stipitatus (ATCC10500).</title>
        <authorList>
            <person name="Nierman W.C."/>
            <person name="Fedorova-Abrams N.D."/>
            <person name="Andrianopoulos A."/>
        </authorList>
    </citation>
    <scope>NUCLEOTIDE SEQUENCE [LARGE SCALE GENOMIC DNA]</scope>
    <source>
        <strain evidence="11">ATCC 18224 / CBS 334.59 / QM 7333</strain>
    </source>
</reference>
<protein>
    <submittedName>
        <fullName evidence="10">Cytochrome P450, putative</fullName>
    </submittedName>
</protein>
<keyword evidence="3 8" id="KW-0349">Heme</keyword>
<dbReference type="InterPro" id="IPR002403">
    <property type="entry name" value="Cyt_P450_E_grp-IV"/>
</dbReference>
<dbReference type="SMR" id="B6Q911"/>
<evidence type="ECO:0000256" key="4">
    <source>
        <dbReference type="ARBA" id="ARBA00022723"/>
    </source>
</evidence>
<sequence length="138" mass="15645">MRLSGPIIRLIREVKAENGIQLNGVSLPKGIKIAADMHHMHRDEETYRDANTFNPFRSNPSTGQPMPPTIETSENFLPFGHGQHGCPGRYFASHEIKLIIATMVMKYDIKFLDKRPPNVWTGDSMIPPYTILSVKRQS</sequence>
<accession>B6Q911</accession>
<comment type="similarity">
    <text evidence="2 9">Belongs to the cytochrome P450 family.</text>
</comment>
<evidence type="ECO:0000256" key="3">
    <source>
        <dbReference type="ARBA" id="ARBA00022617"/>
    </source>
</evidence>
<dbReference type="InterPro" id="IPR017972">
    <property type="entry name" value="Cyt_P450_CS"/>
</dbReference>
<dbReference type="SUPFAM" id="SSF48264">
    <property type="entry name" value="Cytochrome P450"/>
    <property type="match status" value="1"/>
</dbReference>
<dbReference type="VEuPathDB" id="FungiDB:PMAA_070520"/>
<evidence type="ECO:0000256" key="2">
    <source>
        <dbReference type="ARBA" id="ARBA00010617"/>
    </source>
</evidence>
<keyword evidence="6 8" id="KW-0408">Iron</keyword>
<dbReference type="AlphaFoldDB" id="B6Q911"/>
<proteinExistence type="inferred from homology"/>
<comment type="cofactor">
    <cofactor evidence="1 8">
        <name>heme</name>
        <dbReference type="ChEBI" id="CHEBI:30413"/>
    </cofactor>
</comment>
<evidence type="ECO:0000256" key="1">
    <source>
        <dbReference type="ARBA" id="ARBA00001971"/>
    </source>
</evidence>
<name>B6Q911_TALMQ</name>
<dbReference type="Gene3D" id="1.10.630.10">
    <property type="entry name" value="Cytochrome P450"/>
    <property type="match status" value="1"/>
</dbReference>
<dbReference type="HOGENOM" id="CLU_022195_6_0_1"/>
<evidence type="ECO:0000256" key="6">
    <source>
        <dbReference type="ARBA" id="ARBA00023004"/>
    </source>
</evidence>
<evidence type="ECO:0000313" key="11">
    <source>
        <dbReference type="Proteomes" id="UP000001294"/>
    </source>
</evidence>
<evidence type="ECO:0000256" key="9">
    <source>
        <dbReference type="RuleBase" id="RU000461"/>
    </source>
</evidence>
<dbReference type="InterPro" id="IPR036396">
    <property type="entry name" value="Cyt_P450_sf"/>
</dbReference>
<dbReference type="Pfam" id="PF00067">
    <property type="entry name" value="p450"/>
    <property type="match status" value="1"/>
</dbReference>
<keyword evidence="7 9" id="KW-0503">Monooxygenase</keyword>
<dbReference type="GO" id="GO:0020037">
    <property type="term" value="F:heme binding"/>
    <property type="evidence" value="ECO:0007669"/>
    <property type="project" value="InterPro"/>
</dbReference>
<dbReference type="GO" id="GO:0016705">
    <property type="term" value="F:oxidoreductase activity, acting on paired donors, with incorporation or reduction of molecular oxygen"/>
    <property type="evidence" value="ECO:0007669"/>
    <property type="project" value="InterPro"/>
</dbReference>
<feature type="binding site" description="axial binding residue" evidence="8">
    <location>
        <position position="86"/>
    </location>
    <ligand>
        <name>heme</name>
        <dbReference type="ChEBI" id="CHEBI:30413"/>
    </ligand>
    <ligandPart>
        <name>Fe</name>
        <dbReference type="ChEBI" id="CHEBI:18248"/>
    </ligandPart>
</feature>
<evidence type="ECO:0000313" key="10">
    <source>
        <dbReference type="EMBL" id="EEA25965.1"/>
    </source>
</evidence>
<dbReference type="GO" id="GO:0004497">
    <property type="term" value="F:monooxygenase activity"/>
    <property type="evidence" value="ECO:0007669"/>
    <property type="project" value="UniProtKB-KW"/>
</dbReference>
<organism evidence="10 11">
    <name type="scientific">Talaromyces marneffei (strain ATCC 18224 / CBS 334.59 / QM 7333)</name>
    <name type="common">Penicillium marneffei</name>
    <dbReference type="NCBI Taxonomy" id="441960"/>
    <lineage>
        <taxon>Eukaryota</taxon>
        <taxon>Fungi</taxon>
        <taxon>Dikarya</taxon>
        <taxon>Ascomycota</taxon>
        <taxon>Pezizomycotina</taxon>
        <taxon>Eurotiomycetes</taxon>
        <taxon>Eurotiomycetidae</taxon>
        <taxon>Eurotiales</taxon>
        <taxon>Trichocomaceae</taxon>
        <taxon>Talaromyces</taxon>
        <taxon>Talaromyces sect. Talaromyces</taxon>
    </lineage>
</organism>
<dbReference type="Proteomes" id="UP000001294">
    <property type="component" value="Unassembled WGS sequence"/>
</dbReference>
<evidence type="ECO:0000256" key="8">
    <source>
        <dbReference type="PIRSR" id="PIRSR602403-1"/>
    </source>
</evidence>
<evidence type="ECO:0000256" key="7">
    <source>
        <dbReference type="ARBA" id="ARBA00023033"/>
    </source>
</evidence>
<dbReference type="PROSITE" id="PS00086">
    <property type="entry name" value="CYTOCHROME_P450"/>
    <property type="match status" value="1"/>
</dbReference>
<keyword evidence="4 8" id="KW-0479">Metal-binding</keyword>
<evidence type="ECO:0000256" key="5">
    <source>
        <dbReference type="ARBA" id="ARBA00023002"/>
    </source>
</evidence>
<dbReference type="PANTHER" id="PTHR46206">
    <property type="entry name" value="CYTOCHROME P450"/>
    <property type="match status" value="1"/>
</dbReference>
<dbReference type="EMBL" id="DS995900">
    <property type="protein sequence ID" value="EEA25965.1"/>
    <property type="molecule type" value="Genomic_DNA"/>
</dbReference>
<keyword evidence="5 9" id="KW-0560">Oxidoreductase</keyword>
<dbReference type="PANTHER" id="PTHR46206:SF1">
    <property type="entry name" value="P450, PUTATIVE (EUROFUNG)-RELATED"/>
    <property type="match status" value="1"/>
</dbReference>
<gene>
    <name evidence="10" type="ORF">PMAA_070520</name>
</gene>
<dbReference type="InterPro" id="IPR001128">
    <property type="entry name" value="Cyt_P450"/>
</dbReference>
<keyword evidence="11" id="KW-1185">Reference proteome</keyword>